<accession>A0A096BIY1</accession>
<keyword evidence="2" id="KW-0805">Transcription regulation</keyword>
<dbReference type="Pfam" id="PF04542">
    <property type="entry name" value="Sigma70_r2"/>
    <property type="match status" value="1"/>
</dbReference>
<proteinExistence type="inferred from homology"/>
<evidence type="ECO:0000256" key="3">
    <source>
        <dbReference type="ARBA" id="ARBA00023082"/>
    </source>
</evidence>
<protein>
    <recommendedName>
        <fullName evidence="9">RNA polymerase sigma-70 factor</fullName>
    </recommendedName>
</protein>
<evidence type="ECO:0000256" key="4">
    <source>
        <dbReference type="ARBA" id="ARBA00023163"/>
    </source>
</evidence>
<dbReference type="RefSeq" id="WP_036874893.1">
    <property type="nucleotide sequence ID" value="NZ_JRNN01000095.1"/>
</dbReference>
<dbReference type="SUPFAM" id="SSF88946">
    <property type="entry name" value="Sigma2 domain of RNA polymerase sigma factors"/>
    <property type="match status" value="1"/>
</dbReference>
<evidence type="ECO:0000259" key="6">
    <source>
        <dbReference type="Pfam" id="PF08281"/>
    </source>
</evidence>
<evidence type="ECO:0000259" key="5">
    <source>
        <dbReference type="Pfam" id="PF04542"/>
    </source>
</evidence>
<dbReference type="CDD" id="cd06171">
    <property type="entry name" value="Sigma70_r4"/>
    <property type="match status" value="1"/>
</dbReference>
<dbReference type="PANTHER" id="PTHR43133:SF46">
    <property type="entry name" value="RNA POLYMERASE SIGMA-70 FACTOR ECF SUBFAMILY"/>
    <property type="match status" value="1"/>
</dbReference>
<name>A0A096BIY1_9BACT</name>
<dbReference type="Pfam" id="PF08281">
    <property type="entry name" value="Sigma70_r4_2"/>
    <property type="match status" value="1"/>
</dbReference>
<dbReference type="InterPro" id="IPR013325">
    <property type="entry name" value="RNA_pol_sigma_r2"/>
</dbReference>
<evidence type="ECO:0000256" key="1">
    <source>
        <dbReference type="ARBA" id="ARBA00010641"/>
    </source>
</evidence>
<organism evidence="7 8">
    <name type="scientific">Hoylesella buccalis DNF00853</name>
    <dbReference type="NCBI Taxonomy" id="1401074"/>
    <lineage>
        <taxon>Bacteria</taxon>
        <taxon>Pseudomonadati</taxon>
        <taxon>Bacteroidota</taxon>
        <taxon>Bacteroidia</taxon>
        <taxon>Bacteroidales</taxon>
        <taxon>Prevotellaceae</taxon>
        <taxon>Hoylesella</taxon>
    </lineage>
</organism>
<dbReference type="PANTHER" id="PTHR43133">
    <property type="entry name" value="RNA POLYMERASE ECF-TYPE SIGMA FACTO"/>
    <property type="match status" value="1"/>
</dbReference>
<feature type="domain" description="RNA polymerase sigma factor 70 region 4 type 2" evidence="6">
    <location>
        <begin position="122"/>
        <end position="174"/>
    </location>
</feature>
<dbReference type="InterPro" id="IPR039425">
    <property type="entry name" value="RNA_pol_sigma-70-like"/>
</dbReference>
<dbReference type="InterPro" id="IPR014284">
    <property type="entry name" value="RNA_pol_sigma-70_dom"/>
</dbReference>
<evidence type="ECO:0000313" key="7">
    <source>
        <dbReference type="EMBL" id="KGF33114.1"/>
    </source>
</evidence>
<sequence length="196" mass="23044">MKSENDIIDILFEKVRATGDEEAYRMLFEELYAPLCLFANKMVSDFIAEDIVQELFVYVWEKRNEIVIENSVRSYLLSSVRNRCLNFIKHQSIRDKYSKDIEHSPQACSDADELLTMNELRDRLAVVLEQLPEECRNTFVMSHSKHMRSKEIAERLGVTERTVERYKHKAIKMMRAKLKDYFPLHAILIAGNCLYG</sequence>
<dbReference type="AlphaFoldDB" id="A0A096BIY1"/>
<dbReference type="NCBIfam" id="TIGR02937">
    <property type="entry name" value="sigma70-ECF"/>
    <property type="match status" value="1"/>
</dbReference>
<reference evidence="7 8" key="1">
    <citation type="submission" date="2014-07" db="EMBL/GenBank/DDBJ databases">
        <authorList>
            <person name="McCorrison J."/>
            <person name="Sanka R."/>
            <person name="Torralba M."/>
            <person name="Gillis M."/>
            <person name="Haft D.H."/>
            <person name="Methe B."/>
            <person name="Sutton G."/>
            <person name="Nelson K.E."/>
        </authorList>
    </citation>
    <scope>NUCLEOTIDE SEQUENCE [LARGE SCALE GENOMIC DNA]</scope>
    <source>
        <strain evidence="7 8">DNF00853</strain>
    </source>
</reference>
<dbReference type="GO" id="GO:0006352">
    <property type="term" value="P:DNA-templated transcription initiation"/>
    <property type="evidence" value="ECO:0007669"/>
    <property type="project" value="InterPro"/>
</dbReference>
<comment type="similarity">
    <text evidence="1">Belongs to the sigma-70 factor family. ECF subfamily.</text>
</comment>
<dbReference type="InterPro" id="IPR036388">
    <property type="entry name" value="WH-like_DNA-bd_sf"/>
</dbReference>
<dbReference type="Proteomes" id="UP000029556">
    <property type="component" value="Unassembled WGS sequence"/>
</dbReference>
<dbReference type="InterPro" id="IPR014327">
    <property type="entry name" value="RNA_pol_sigma70_bacteroid"/>
</dbReference>
<dbReference type="EMBL" id="JRNN01000095">
    <property type="protein sequence ID" value="KGF33114.1"/>
    <property type="molecule type" value="Genomic_DNA"/>
</dbReference>
<dbReference type="InterPro" id="IPR013324">
    <property type="entry name" value="RNA_pol_sigma_r3/r4-like"/>
</dbReference>
<dbReference type="InterPro" id="IPR013249">
    <property type="entry name" value="RNA_pol_sigma70_r4_t2"/>
</dbReference>
<keyword evidence="3" id="KW-0731">Sigma factor</keyword>
<dbReference type="Gene3D" id="1.10.10.10">
    <property type="entry name" value="Winged helix-like DNA-binding domain superfamily/Winged helix DNA-binding domain"/>
    <property type="match status" value="1"/>
</dbReference>
<evidence type="ECO:0000256" key="2">
    <source>
        <dbReference type="ARBA" id="ARBA00023015"/>
    </source>
</evidence>
<dbReference type="GO" id="GO:0016987">
    <property type="term" value="F:sigma factor activity"/>
    <property type="evidence" value="ECO:0007669"/>
    <property type="project" value="UniProtKB-KW"/>
</dbReference>
<dbReference type="Gene3D" id="1.10.1740.10">
    <property type="match status" value="1"/>
</dbReference>
<feature type="domain" description="RNA polymerase sigma-70 region 2" evidence="5">
    <location>
        <begin position="27"/>
        <end position="91"/>
    </location>
</feature>
<evidence type="ECO:0008006" key="9">
    <source>
        <dbReference type="Google" id="ProtNLM"/>
    </source>
</evidence>
<gene>
    <name evidence="7" type="ORF">HMPREF2137_11885</name>
</gene>
<comment type="caution">
    <text evidence="7">The sequence shown here is derived from an EMBL/GenBank/DDBJ whole genome shotgun (WGS) entry which is preliminary data.</text>
</comment>
<keyword evidence="4" id="KW-0804">Transcription</keyword>
<evidence type="ECO:0000313" key="8">
    <source>
        <dbReference type="Proteomes" id="UP000029556"/>
    </source>
</evidence>
<dbReference type="SUPFAM" id="SSF88659">
    <property type="entry name" value="Sigma3 and sigma4 domains of RNA polymerase sigma factors"/>
    <property type="match status" value="1"/>
</dbReference>
<dbReference type="NCBIfam" id="TIGR02985">
    <property type="entry name" value="Sig70_bacteroi1"/>
    <property type="match status" value="1"/>
</dbReference>
<dbReference type="InterPro" id="IPR007627">
    <property type="entry name" value="RNA_pol_sigma70_r2"/>
</dbReference>
<dbReference type="GO" id="GO:0003677">
    <property type="term" value="F:DNA binding"/>
    <property type="evidence" value="ECO:0007669"/>
    <property type="project" value="InterPro"/>
</dbReference>